<evidence type="ECO:0000313" key="3">
    <source>
        <dbReference type="Proteomes" id="UP001596484"/>
    </source>
</evidence>
<reference evidence="3" key="1">
    <citation type="journal article" date="2019" name="Int. J. Syst. Evol. Microbiol.">
        <title>The Global Catalogue of Microorganisms (GCM) 10K type strain sequencing project: providing services to taxonomists for standard genome sequencing and annotation.</title>
        <authorList>
            <consortium name="The Broad Institute Genomics Platform"/>
            <consortium name="The Broad Institute Genome Sequencing Center for Infectious Disease"/>
            <person name="Wu L."/>
            <person name="Ma J."/>
        </authorList>
    </citation>
    <scope>NUCLEOTIDE SEQUENCE [LARGE SCALE GENOMIC DNA]</scope>
    <source>
        <strain evidence="3">ICMP 19430</strain>
    </source>
</reference>
<keyword evidence="1" id="KW-0812">Transmembrane</keyword>
<accession>A0ABW2RX93</accession>
<gene>
    <name evidence="2" type="ORF">ACFQS9_11355</name>
</gene>
<dbReference type="RefSeq" id="WP_378404558.1">
    <property type="nucleotide sequence ID" value="NZ_JBHTCS010000012.1"/>
</dbReference>
<proteinExistence type="predicted"/>
<evidence type="ECO:0000256" key="1">
    <source>
        <dbReference type="SAM" id="Phobius"/>
    </source>
</evidence>
<keyword evidence="1" id="KW-0472">Membrane</keyword>
<feature type="transmembrane region" description="Helical" evidence="1">
    <location>
        <begin position="105"/>
        <end position="126"/>
    </location>
</feature>
<comment type="caution">
    <text evidence="2">The sequence shown here is derived from an EMBL/GenBank/DDBJ whole genome shotgun (WGS) entry which is preliminary data.</text>
</comment>
<dbReference type="EMBL" id="JBHTCS010000012">
    <property type="protein sequence ID" value="MFC7448483.1"/>
    <property type="molecule type" value="Genomic_DNA"/>
</dbReference>
<dbReference type="Proteomes" id="UP001596484">
    <property type="component" value="Unassembled WGS sequence"/>
</dbReference>
<dbReference type="InterPro" id="IPR018723">
    <property type="entry name" value="DUF2254_membrane"/>
</dbReference>
<feature type="transmembrane region" description="Helical" evidence="1">
    <location>
        <begin position="58"/>
        <end position="84"/>
    </location>
</feature>
<name>A0ABW2RX93_9NOCA</name>
<sequence length="438" mass="46819">MRRREAAWEYLRGALWVLPAIAVVLALALGSVLSSVNTRPGTWVHRLAFQGTPDDARTLLIGTAGTMITVIALTLGLTVVALQLSSTQFSPRILRNFLRDRPNQVVLSVFVATFAYSIAGLYTVGVSAGSRTADYPRLAVSWAMVLLFFSLAALVFEIHHLTHSLQVDEIMRKVERNTRDVVRHGLSDTTAAVLPAVPADAIVLPSAHSGYVQAVHPEALATHAARAGVSVRIAPRVGDHIAAGATPLAWVWSGAGRPFDVDDIGRAVEQAVRIGFERTFEQDAAFGLRQLVDVASKALSPAINDPYTAVQAIDHLTAIMASLTRRALGPRVVPVGETGDAVTVPAYTYADYLDLACAQIRRFGAREPTVVLALIRLLRDCAAATSDTGRHSAIAHQLGLLEEDAAREIVQPADLTAVTSAAADLRAQVDRQMGGPTS</sequence>
<keyword evidence="1" id="KW-1133">Transmembrane helix</keyword>
<dbReference type="Pfam" id="PF10011">
    <property type="entry name" value="DUF2254"/>
    <property type="match status" value="1"/>
</dbReference>
<feature type="transmembrane region" description="Helical" evidence="1">
    <location>
        <begin position="138"/>
        <end position="156"/>
    </location>
</feature>
<keyword evidence="3" id="KW-1185">Reference proteome</keyword>
<evidence type="ECO:0000313" key="2">
    <source>
        <dbReference type="EMBL" id="MFC7448483.1"/>
    </source>
</evidence>
<organism evidence="2 3">
    <name type="scientific">Rhodococcus daqingensis</name>
    <dbReference type="NCBI Taxonomy" id="2479363"/>
    <lineage>
        <taxon>Bacteria</taxon>
        <taxon>Bacillati</taxon>
        <taxon>Actinomycetota</taxon>
        <taxon>Actinomycetes</taxon>
        <taxon>Mycobacteriales</taxon>
        <taxon>Nocardiaceae</taxon>
        <taxon>Rhodococcus</taxon>
    </lineage>
</organism>
<protein>
    <submittedName>
        <fullName evidence="2">DUF2254 domain-containing protein</fullName>
    </submittedName>
</protein>